<organism evidence="1 2">
    <name type="scientific">Paraburkholderia phymatum</name>
    <dbReference type="NCBI Taxonomy" id="148447"/>
    <lineage>
        <taxon>Bacteria</taxon>
        <taxon>Pseudomonadati</taxon>
        <taxon>Pseudomonadota</taxon>
        <taxon>Betaproteobacteria</taxon>
        <taxon>Burkholderiales</taxon>
        <taxon>Burkholderiaceae</taxon>
        <taxon>Paraburkholderia</taxon>
    </lineage>
</organism>
<keyword evidence="2" id="KW-1185">Reference proteome</keyword>
<dbReference type="EMBL" id="JBFRCH010000007">
    <property type="protein sequence ID" value="MEX3933412.1"/>
    <property type="molecule type" value="Genomic_DNA"/>
</dbReference>
<evidence type="ECO:0000313" key="2">
    <source>
        <dbReference type="Proteomes" id="UP001558850"/>
    </source>
</evidence>
<proteinExistence type="predicted"/>
<evidence type="ECO:0000313" key="1">
    <source>
        <dbReference type="EMBL" id="MEX3933412.1"/>
    </source>
</evidence>
<reference evidence="1" key="1">
    <citation type="submission" date="2024-07" db="EMBL/GenBank/DDBJ databases">
        <title>A survey of Mimosa microsymbionts across Brazilian biomes reveals a high diversity of Paraburkholderia nodulating endemic species, but also that Cupriavidus is common as a symbiont of widespread species.</title>
        <authorList>
            <person name="Rouws L."/>
            <person name="Barauna A."/>
            <person name="Beukes C."/>
            <person name="Rouws J.R.C."/>
            <person name="De Faria S.M."/>
            <person name="Gross E."/>
            <person name="Bueno Dos Reis Junior F."/>
            <person name="Simon M.F."/>
            <person name="Maluk M."/>
            <person name="Odee D.W."/>
            <person name="Kenicer G."/>
            <person name="Young J.P.W."/>
            <person name="Reis V.M."/>
            <person name="Zilli J."/>
            <person name="James E.K."/>
        </authorList>
    </citation>
    <scope>NUCLEOTIDE SEQUENCE</scope>
    <source>
        <strain evidence="1">EG181B</strain>
    </source>
</reference>
<dbReference type="EC" id="1.-.-.-" evidence="1"/>
<protein>
    <submittedName>
        <fullName evidence="1">Acyl-CoA dehydrogenase family protein</fullName>
        <ecNumber evidence="1">1.-.-.-</ecNumber>
    </submittedName>
</protein>
<gene>
    <name evidence="1" type="ORF">AB4Y32_16665</name>
</gene>
<keyword evidence="1" id="KW-0560">Oxidoreductase</keyword>
<name>A0ACC6U1G5_9BURK</name>
<sequence>MIRDQETLSILLDSLLRFVRERLVPAENEVAETDEIPSAIVSEMRELGLFGLSIPEEYGGLGLTMEEEVLAAFEIAKTSPAFRSLIGTNNGIGSQGLIIDGTDEQKRHYLPKLASGELIASFALTEPNSGSDAASLRTTALRDGDHYVINGTKRFITNAPEAGIYTVMARTNPDIKGASGISAFIVEKGTPGLSLGKIDRKMGQKGAHTCDVIFENCRVPAANIIGGKEGVGFRTAMKVLDKGRLHISAICVGAAERMLADALRYALERKQFGQPIAEFQLVQAMLADSRADIYAARSMVLDAARRRDNKEDVSTEASCCKLFASEMCGRVADRAVQIHGGAGYVSDYAVERFYRDVRLFRIYEGTSQIQQLVIARNMIRDASH</sequence>
<accession>A0ACC6U1G5</accession>
<dbReference type="Proteomes" id="UP001558850">
    <property type="component" value="Unassembled WGS sequence"/>
</dbReference>
<comment type="caution">
    <text evidence="1">The sequence shown here is derived from an EMBL/GenBank/DDBJ whole genome shotgun (WGS) entry which is preliminary data.</text>
</comment>